<dbReference type="Pfam" id="PF02394">
    <property type="entry name" value="IL1_propep"/>
    <property type="match status" value="1"/>
</dbReference>
<keyword evidence="10 11" id="KW-0497">Mitogen</keyword>
<dbReference type="InterPro" id="IPR003502">
    <property type="entry name" value="IL-1_propep"/>
</dbReference>
<keyword evidence="6 11" id="KW-0964">Secreted</keyword>
<sequence length="261" mass="29331">MAAVPELGDGLNYYSNNDNALFFETDGPMQMKSYFQDLDLCSPGDKGIQLQVSQKHYNKHFKQAVTVIVAVEKLRTILEPCSPGFLDTFFSLLFEEEPVHLCDDYECDAAVLALTCTLRDITQKSLVLSSPHELQAVHLNGSNLSQQVVFSMVFVQGEVSQEKMPVALGLKGKNLYLSCVMSNGKPTLQLETVDPKSYPRKRMELRFVFNKLQVKDKLEFESAAHPNWYISTSQMDQQPVFLGNTRGGQDITDFTIEESSP</sequence>
<evidence type="ECO:0000256" key="11">
    <source>
        <dbReference type="RuleBase" id="RU003753"/>
    </source>
</evidence>
<dbReference type="Proteomes" id="UP000694863">
    <property type="component" value="Unplaced"/>
</dbReference>
<dbReference type="RefSeq" id="XP_004708049.1">
    <property type="nucleotide sequence ID" value="XM_004707992.2"/>
</dbReference>
<evidence type="ECO:0000313" key="15">
    <source>
        <dbReference type="RefSeq" id="XP_004708049.1"/>
    </source>
</evidence>
<gene>
    <name evidence="12 15" type="primary">IL1B</name>
</gene>
<name>A0ABM0IUH8_ECHTE</name>
<keyword evidence="8 11" id="KW-0395">Inflammatory response</keyword>
<evidence type="ECO:0000313" key="14">
    <source>
        <dbReference type="Proteomes" id="UP000694863"/>
    </source>
</evidence>
<reference evidence="15" key="1">
    <citation type="submission" date="2025-08" db="UniProtKB">
        <authorList>
            <consortium name="RefSeq"/>
        </authorList>
    </citation>
    <scope>IDENTIFICATION</scope>
</reference>
<evidence type="ECO:0000256" key="12">
    <source>
        <dbReference type="RuleBase" id="RU364119"/>
    </source>
</evidence>
<evidence type="ECO:0000256" key="8">
    <source>
        <dbReference type="ARBA" id="ARBA00023198"/>
    </source>
</evidence>
<evidence type="ECO:0000256" key="9">
    <source>
        <dbReference type="ARBA" id="ARBA00023228"/>
    </source>
</evidence>
<dbReference type="PRINTS" id="PR00264">
    <property type="entry name" value="INTERLEUKIN1"/>
</dbReference>
<keyword evidence="14" id="KW-1185">Reference proteome</keyword>
<evidence type="ECO:0000256" key="2">
    <source>
        <dbReference type="ARBA" id="ARBA00004550"/>
    </source>
</evidence>
<evidence type="ECO:0000256" key="4">
    <source>
        <dbReference type="ARBA" id="ARBA00022490"/>
    </source>
</evidence>
<protein>
    <recommendedName>
        <fullName evidence="11 12">Multifunctional fusion protein</fullName>
    </recommendedName>
    <domain>
        <recommendedName>
            <fullName evidence="11">Interleukin-1</fullName>
        </recommendedName>
    </domain>
    <domain>
        <recommendedName>
            <fullName evidence="12">Interleukin-1 beta</fullName>
        </recommendedName>
    </domain>
</protein>
<keyword evidence="7 11" id="KW-0666">Pyrogen</keyword>
<dbReference type="CDD" id="cd23296">
    <property type="entry name" value="beta-trefoil_IL1B"/>
    <property type="match status" value="1"/>
</dbReference>
<comment type="similarity">
    <text evidence="3 11">Belongs to the IL-1 family.</text>
</comment>
<accession>A0ABM0IUH8</accession>
<comment type="miscellaneous">
    <text evidence="12">IL1B production occurs in 2 steps, each being controlled by different stimuli. First, inflammatory signals, such as LPS, stimulate the synthesis and promote the accumulation of cytosolic stores of pro-IL1B (priming). Then additional signals are required for inflammasome assembly, leading to CASP1 activation, pro-IL1B processing and eventually secretion of the active cytokine. IL1B processing and secretion are temporarily associated.</text>
</comment>
<dbReference type="PANTHER" id="PTHR10078">
    <property type="entry name" value="INTERLEUKIN-1 FAMILY MEMBER"/>
    <property type="match status" value="1"/>
</dbReference>
<feature type="domain" description="Interleukin-1 propeptide" evidence="13">
    <location>
        <begin position="1"/>
        <end position="99"/>
    </location>
</feature>
<proteinExistence type="inferred from homology"/>
<comment type="function">
    <text evidence="12">Potent pro-inflammatory cytokine. Initially discovered as the major endogenous pyrogen, induces prostaglandin synthesis, neutrophil influx and activation, T-cell activation and cytokine production, B-cell activation and antibody production, and fibroblast proliferation and collagen production. Promotes Th17 differentiation of T-cells. Synergizes with IL12/interleukin-12 to induce IFNG synthesis from T-helper 1 (Th1) cells. Plays a role in angiogenesis by inducing VEGF production synergistically with TNF and IL6. Involved in transduction of inflammation downstream of pyroptosis: its mature form is specifically released in the extracellular milieu by passing through the gasdermin-D (GSDMD) pore.</text>
</comment>
<keyword evidence="4 12" id="KW-0963">Cytoplasm</keyword>
<evidence type="ECO:0000256" key="1">
    <source>
        <dbReference type="ARBA" id="ARBA00004371"/>
    </source>
</evidence>
<comment type="subcellular location">
    <subcellularLocation>
        <location evidence="12">Cytoplasm</location>
        <location evidence="12">Cytosol</location>
    </subcellularLocation>
    <subcellularLocation>
        <location evidence="12">Secreted</location>
    </subcellularLocation>
    <subcellularLocation>
        <location evidence="1 12">Lysosome</location>
    </subcellularLocation>
    <subcellularLocation>
        <location evidence="2 12">Secreted</location>
        <location evidence="2 12">Extracellular exosome</location>
    </subcellularLocation>
    <text evidence="12">The precursor is cytosolic. In response to inflammasome-activating signals, such as ATP for NLRP3 inflammasome or bacterial flagellin for NLRC4 inflammasome, cleaved and secreted. Mature form is secreted and released in the extracellular milieu by passing through the gasdermin-D (GSDMD) pore. In contrast, the precursor form is not released, due to the presence of an acidic region that is proteolytically removed by CASP1 during maturation. The secretion is dependent on protein unfolding and facilitated by the cargo receptor TMED10.</text>
</comment>
<dbReference type="Gene3D" id="2.80.10.50">
    <property type="match status" value="1"/>
</dbReference>
<dbReference type="PANTHER" id="PTHR10078:SF30">
    <property type="entry name" value="INTERLEUKIN-1 BETA"/>
    <property type="match status" value="1"/>
</dbReference>
<dbReference type="InterPro" id="IPR000975">
    <property type="entry name" value="IL-1_fam"/>
</dbReference>
<dbReference type="PRINTS" id="PR01357">
    <property type="entry name" value="INTRLEUKN1AB"/>
</dbReference>
<dbReference type="SMART" id="SM00125">
    <property type="entry name" value="IL1"/>
    <property type="match status" value="1"/>
</dbReference>
<evidence type="ECO:0000256" key="10">
    <source>
        <dbReference type="ARBA" id="ARBA00023246"/>
    </source>
</evidence>
<dbReference type="PRINTS" id="PR01359">
    <property type="entry name" value="INTRLEUKIN1B"/>
</dbReference>
<dbReference type="InterPro" id="IPR008996">
    <property type="entry name" value="IL1/FGF"/>
</dbReference>
<dbReference type="PRINTS" id="PR00262">
    <property type="entry name" value="IL1HBGF"/>
</dbReference>
<evidence type="ECO:0000259" key="13">
    <source>
        <dbReference type="Pfam" id="PF02394"/>
    </source>
</evidence>
<evidence type="ECO:0000256" key="7">
    <source>
        <dbReference type="ARBA" id="ARBA00022620"/>
    </source>
</evidence>
<dbReference type="InterPro" id="IPR020877">
    <property type="entry name" value="IL-1_CS"/>
</dbReference>
<keyword evidence="5 11" id="KW-0202">Cytokine</keyword>
<organism evidence="14 15">
    <name type="scientific">Echinops telfairi</name>
    <name type="common">Lesser hedgehog tenrec</name>
    <dbReference type="NCBI Taxonomy" id="9371"/>
    <lineage>
        <taxon>Eukaryota</taxon>
        <taxon>Metazoa</taxon>
        <taxon>Chordata</taxon>
        <taxon>Craniata</taxon>
        <taxon>Vertebrata</taxon>
        <taxon>Euteleostomi</taxon>
        <taxon>Mammalia</taxon>
        <taxon>Eutheria</taxon>
        <taxon>Afrotheria</taxon>
        <taxon>Tenrecidae</taxon>
        <taxon>Tenrecinae</taxon>
        <taxon>Echinops</taxon>
    </lineage>
</organism>
<comment type="subunit">
    <text evidence="12">Monomer. Interacts with MEFV.</text>
</comment>
<evidence type="ECO:0000256" key="3">
    <source>
        <dbReference type="ARBA" id="ARBA00010448"/>
    </source>
</evidence>
<evidence type="ECO:0000256" key="5">
    <source>
        <dbReference type="ARBA" id="ARBA00022514"/>
    </source>
</evidence>
<evidence type="ECO:0000256" key="6">
    <source>
        <dbReference type="ARBA" id="ARBA00022525"/>
    </source>
</evidence>
<dbReference type="SUPFAM" id="SSF50353">
    <property type="entry name" value="Cytokine"/>
    <property type="match status" value="1"/>
</dbReference>
<keyword evidence="9 12" id="KW-0458">Lysosome</keyword>
<dbReference type="Pfam" id="PF00340">
    <property type="entry name" value="IL1"/>
    <property type="match status" value="1"/>
</dbReference>
<dbReference type="GeneID" id="101639333"/>
<dbReference type="PROSITE" id="PS00253">
    <property type="entry name" value="INTERLEUKIN_1"/>
    <property type="match status" value="1"/>
</dbReference>